<protein>
    <recommendedName>
        <fullName evidence="3">Glycoside hydrolase family 19 catalytic domain-containing protein</fullName>
    </recommendedName>
</protein>
<dbReference type="InterPro" id="IPR000726">
    <property type="entry name" value="Glyco_hydro_19_cat"/>
</dbReference>
<feature type="signal peptide" evidence="2">
    <location>
        <begin position="1"/>
        <end position="25"/>
    </location>
</feature>
<comment type="caution">
    <text evidence="4">The sequence shown here is derived from an EMBL/GenBank/DDBJ whole genome shotgun (WGS) entry which is preliminary data.</text>
</comment>
<gene>
    <name evidence="4" type="ORF">RGQ29_014472</name>
</gene>
<dbReference type="GO" id="GO:0004568">
    <property type="term" value="F:chitinase activity"/>
    <property type="evidence" value="ECO:0007669"/>
    <property type="project" value="InterPro"/>
</dbReference>
<dbReference type="GO" id="GO:0008061">
    <property type="term" value="F:chitin binding"/>
    <property type="evidence" value="ECO:0007669"/>
    <property type="project" value="UniProtKB-KW"/>
</dbReference>
<dbReference type="SUPFAM" id="SSF53955">
    <property type="entry name" value="Lysozyme-like"/>
    <property type="match status" value="1"/>
</dbReference>
<dbReference type="EMBL" id="JAXUIC010000003">
    <property type="protein sequence ID" value="KAK4596448.1"/>
    <property type="molecule type" value="Genomic_DNA"/>
</dbReference>
<evidence type="ECO:0000259" key="3">
    <source>
        <dbReference type="Pfam" id="PF00182"/>
    </source>
</evidence>
<keyword evidence="5" id="KW-1185">Reference proteome</keyword>
<dbReference type="Pfam" id="PF00182">
    <property type="entry name" value="Glyco_hydro_19"/>
    <property type="match status" value="1"/>
</dbReference>
<dbReference type="Proteomes" id="UP001324115">
    <property type="component" value="Unassembled WGS sequence"/>
</dbReference>
<keyword evidence="1" id="KW-0147">Chitin-binding</keyword>
<feature type="chain" id="PRO_5042996688" description="Glycoside hydrolase family 19 catalytic domain-containing protein" evidence="2">
    <location>
        <begin position="26"/>
        <end position="289"/>
    </location>
</feature>
<dbReference type="PANTHER" id="PTHR22595">
    <property type="entry name" value="CHITINASE-RELATED"/>
    <property type="match status" value="1"/>
</dbReference>
<evidence type="ECO:0000313" key="4">
    <source>
        <dbReference type="EMBL" id="KAK4596448.1"/>
    </source>
</evidence>
<dbReference type="InterPro" id="IPR023346">
    <property type="entry name" value="Lysozyme-like_dom_sf"/>
</dbReference>
<proteinExistence type="predicted"/>
<name>A0AAN7FMJ0_QUERU</name>
<evidence type="ECO:0000313" key="5">
    <source>
        <dbReference type="Proteomes" id="UP001324115"/>
    </source>
</evidence>
<evidence type="ECO:0000256" key="1">
    <source>
        <dbReference type="ARBA" id="ARBA00022669"/>
    </source>
</evidence>
<dbReference type="GO" id="GO:0006032">
    <property type="term" value="P:chitin catabolic process"/>
    <property type="evidence" value="ECO:0007669"/>
    <property type="project" value="InterPro"/>
</dbReference>
<feature type="domain" description="Glycoside hydrolase family 19 catalytic" evidence="3">
    <location>
        <begin position="64"/>
        <end position="265"/>
    </location>
</feature>
<dbReference type="PANTHER" id="PTHR22595:SF96">
    <property type="entry name" value="CHITINASE"/>
    <property type="match status" value="1"/>
</dbReference>
<organism evidence="4 5">
    <name type="scientific">Quercus rubra</name>
    <name type="common">Northern red oak</name>
    <name type="synonym">Quercus borealis</name>
    <dbReference type="NCBI Taxonomy" id="3512"/>
    <lineage>
        <taxon>Eukaryota</taxon>
        <taxon>Viridiplantae</taxon>
        <taxon>Streptophyta</taxon>
        <taxon>Embryophyta</taxon>
        <taxon>Tracheophyta</taxon>
        <taxon>Spermatophyta</taxon>
        <taxon>Magnoliopsida</taxon>
        <taxon>eudicotyledons</taxon>
        <taxon>Gunneridae</taxon>
        <taxon>Pentapetalae</taxon>
        <taxon>rosids</taxon>
        <taxon>fabids</taxon>
        <taxon>Fagales</taxon>
        <taxon>Fagaceae</taxon>
        <taxon>Quercus</taxon>
    </lineage>
</organism>
<keyword evidence="2" id="KW-0732">Signal</keyword>
<sequence>MEYRPLLTVALILLVLVNCPKFSSSQKLPCEKRACSKTKCYQGRGQCNTITYRCCDGAVTDYLQSDQFENMFSNRNSLEAHAKGFWDYHSFITASAEYEPYGFGTTYLNSNFFGTKEVAAFLAHAGTKTSCGYKEMNSNSYNYSNEHCKNTYPCAPGVAYYANRNNNCGEASKDLKGDLLNHPEYIEQNATLAFQVAIWRWMTPIIEHQPSAHDNDFLAKRVFGFGATMNVLYKDPVCDQGDNESMNNIISHYLYYLDLMGVGREEARPHEMVSCAEQIAFDPSSSLSP</sequence>
<dbReference type="Gene3D" id="3.30.20.10">
    <property type="entry name" value="Endochitinase, domain 2"/>
    <property type="match status" value="1"/>
</dbReference>
<accession>A0AAN7FMJ0</accession>
<reference evidence="4 5" key="1">
    <citation type="journal article" date="2023" name="G3 (Bethesda)">
        <title>A haplotype-resolved chromosome-scale genome for Quercus rubra L. provides insights into the genetics of adaptive traits for red oak species.</title>
        <authorList>
            <person name="Kapoor B."/>
            <person name="Jenkins J."/>
            <person name="Schmutz J."/>
            <person name="Zhebentyayeva T."/>
            <person name="Kuelheim C."/>
            <person name="Coggeshall M."/>
            <person name="Heim C."/>
            <person name="Lasky J.R."/>
            <person name="Leites L."/>
            <person name="Islam-Faridi N."/>
            <person name="Romero-Severson J."/>
            <person name="DeLeo V.L."/>
            <person name="Lucas S.M."/>
            <person name="Lazic D."/>
            <person name="Gailing O."/>
            <person name="Carlson J."/>
            <person name="Staton M."/>
        </authorList>
    </citation>
    <scope>NUCLEOTIDE SEQUENCE [LARGE SCALE GENOMIC DNA]</scope>
    <source>
        <strain evidence="4">Pseudo-F2</strain>
    </source>
</reference>
<dbReference type="Gene3D" id="1.10.530.10">
    <property type="match status" value="1"/>
</dbReference>
<dbReference type="CDD" id="cd00325">
    <property type="entry name" value="chitinase_GH19"/>
    <property type="match status" value="1"/>
</dbReference>
<dbReference type="AlphaFoldDB" id="A0AAN7FMJ0"/>
<dbReference type="GO" id="GO:0016998">
    <property type="term" value="P:cell wall macromolecule catabolic process"/>
    <property type="evidence" value="ECO:0007669"/>
    <property type="project" value="InterPro"/>
</dbReference>
<evidence type="ECO:0000256" key="2">
    <source>
        <dbReference type="SAM" id="SignalP"/>
    </source>
</evidence>